<gene>
    <name evidence="2" type="ORF">HYN59_14220</name>
</gene>
<keyword evidence="3" id="KW-1185">Reference proteome</keyword>
<evidence type="ECO:0000313" key="3">
    <source>
        <dbReference type="Proteomes" id="UP000244929"/>
    </source>
</evidence>
<sequence length="336" mass="39273">MKKLVILLIKFFTPLLVIIAIYAWLDPFKVVRHYDTYYKPYNKVSVFLDKDYISTANYDNRYEKEHYDSFIFGNSRSMMYQAAQWQKYIGAGSRPYHFDASNETLFGICKKIAYIDNKQEKLKNVLLVIDRQLLLQTKSNEGHLFEISPQLVNNKNFTDFHLTFFRASLTCKFLPGYVDYKVSGTPKPYMTGNVLDDIPFTYNAVINEMVMTDTERSIAEGTFYTAERMNVFYKRDTIQKVSEACIGIKQKQMLSEISSILKKHGTRLKIVINPLYNQEKLNPKDIAFLKRLFGPDVVYDLSGINSITNDYRNYYENSHYRPQVANIVLKKMYGGR</sequence>
<keyword evidence="1" id="KW-1133">Transmembrane helix</keyword>
<dbReference type="Proteomes" id="UP000244929">
    <property type="component" value="Chromosome"/>
</dbReference>
<keyword evidence="1" id="KW-0812">Transmembrane</keyword>
<dbReference type="AlphaFoldDB" id="A0A2S1R0I8"/>
<reference evidence="2 3" key="1">
    <citation type="submission" date="2018-04" db="EMBL/GenBank/DDBJ databases">
        <title>Genome sequencing of Flavobacterium sp. HYN0059.</title>
        <authorList>
            <person name="Yi H."/>
            <person name="Baek C."/>
        </authorList>
    </citation>
    <scope>NUCLEOTIDE SEQUENCE [LARGE SCALE GENOMIC DNA]</scope>
    <source>
        <strain evidence="2 3">HYN0059</strain>
    </source>
</reference>
<protein>
    <recommendedName>
        <fullName evidence="4">Histidine kinase</fullName>
    </recommendedName>
</protein>
<organism evidence="2 3">
    <name type="scientific">Flavobacterium album</name>
    <dbReference type="NCBI Taxonomy" id="2175091"/>
    <lineage>
        <taxon>Bacteria</taxon>
        <taxon>Pseudomonadati</taxon>
        <taxon>Bacteroidota</taxon>
        <taxon>Flavobacteriia</taxon>
        <taxon>Flavobacteriales</taxon>
        <taxon>Flavobacteriaceae</taxon>
        <taxon>Flavobacterium</taxon>
    </lineage>
</organism>
<keyword evidence="1" id="KW-0472">Membrane</keyword>
<evidence type="ECO:0008006" key="4">
    <source>
        <dbReference type="Google" id="ProtNLM"/>
    </source>
</evidence>
<dbReference type="RefSeq" id="WP_108778916.1">
    <property type="nucleotide sequence ID" value="NZ_CP029186.1"/>
</dbReference>
<evidence type="ECO:0000313" key="2">
    <source>
        <dbReference type="EMBL" id="AWH86193.1"/>
    </source>
</evidence>
<evidence type="ECO:0000256" key="1">
    <source>
        <dbReference type="SAM" id="Phobius"/>
    </source>
</evidence>
<name>A0A2S1R0I8_9FLAO</name>
<dbReference type="KEGG" id="falb:HYN59_14220"/>
<feature type="transmembrane region" description="Helical" evidence="1">
    <location>
        <begin position="7"/>
        <end position="25"/>
    </location>
</feature>
<dbReference type="EMBL" id="CP029186">
    <property type="protein sequence ID" value="AWH86193.1"/>
    <property type="molecule type" value="Genomic_DNA"/>
</dbReference>
<accession>A0A2S1R0I8</accession>
<proteinExistence type="predicted"/>
<dbReference type="OrthoDB" id="1339610at2"/>